<reference evidence="1" key="1">
    <citation type="journal article" date="2014" name="Front. Microbiol.">
        <title>High frequency of phylogenetically diverse reductive dehalogenase-homologous genes in deep subseafloor sedimentary metagenomes.</title>
        <authorList>
            <person name="Kawai M."/>
            <person name="Futagami T."/>
            <person name="Toyoda A."/>
            <person name="Takaki Y."/>
            <person name="Nishi S."/>
            <person name="Hori S."/>
            <person name="Arai W."/>
            <person name="Tsubouchi T."/>
            <person name="Morono Y."/>
            <person name="Uchiyama I."/>
            <person name="Ito T."/>
            <person name="Fujiyama A."/>
            <person name="Inagaki F."/>
            <person name="Takami H."/>
        </authorList>
    </citation>
    <scope>NUCLEOTIDE SEQUENCE</scope>
    <source>
        <strain evidence="1">Expedition CK06-06</strain>
    </source>
</reference>
<sequence length="63" mass="6941">MTYQLFIEDSIDTRVNPSIRYGGGTWSMTIDDKNWTPIAGLNPLVKNNGDDLEASFDFGTAGL</sequence>
<name>X0YFA7_9ZZZZ</name>
<feature type="non-terminal residue" evidence="1">
    <location>
        <position position="63"/>
    </location>
</feature>
<gene>
    <name evidence="1" type="ORF">S01H1_83528</name>
</gene>
<protein>
    <submittedName>
        <fullName evidence="1">Uncharacterized protein</fullName>
    </submittedName>
</protein>
<comment type="caution">
    <text evidence="1">The sequence shown here is derived from an EMBL/GenBank/DDBJ whole genome shotgun (WGS) entry which is preliminary data.</text>
</comment>
<accession>X0YFA7</accession>
<proteinExistence type="predicted"/>
<dbReference type="AlphaFoldDB" id="X0YFA7"/>
<dbReference type="EMBL" id="BARS01056804">
    <property type="protein sequence ID" value="GAG45927.1"/>
    <property type="molecule type" value="Genomic_DNA"/>
</dbReference>
<evidence type="ECO:0000313" key="1">
    <source>
        <dbReference type="EMBL" id="GAG45927.1"/>
    </source>
</evidence>
<organism evidence="1">
    <name type="scientific">marine sediment metagenome</name>
    <dbReference type="NCBI Taxonomy" id="412755"/>
    <lineage>
        <taxon>unclassified sequences</taxon>
        <taxon>metagenomes</taxon>
        <taxon>ecological metagenomes</taxon>
    </lineage>
</organism>